<gene>
    <name evidence="2" type="ORF">LAX5112_00330</name>
</gene>
<organism evidence="2 3">
    <name type="scientific">Roseibium alexandrii</name>
    <dbReference type="NCBI Taxonomy" id="388408"/>
    <lineage>
        <taxon>Bacteria</taxon>
        <taxon>Pseudomonadati</taxon>
        <taxon>Pseudomonadota</taxon>
        <taxon>Alphaproteobacteria</taxon>
        <taxon>Hyphomicrobiales</taxon>
        <taxon>Stappiaceae</taxon>
        <taxon>Roseibium</taxon>
    </lineage>
</organism>
<feature type="chain" id="PRO_5005809040" description="DUF2927 domain-containing protein" evidence="1">
    <location>
        <begin position="23"/>
        <end position="238"/>
    </location>
</feature>
<evidence type="ECO:0008006" key="4">
    <source>
        <dbReference type="Google" id="ProtNLM"/>
    </source>
</evidence>
<reference evidence="3" key="1">
    <citation type="submission" date="2015-07" db="EMBL/GenBank/DDBJ databases">
        <authorList>
            <person name="Rodrigo-Torres Lidia"/>
            <person name="Arahal R.David."/>
        </authorList>
    </citation>
    <scope>NUCLEOTIDE SEQUENCE [LARGE SCALE GENOMIC DNA]</scope>
    <source>
        <strain evidence="3">CECT 5112</strain>
    </source>
</reference>
<dbReference type="Proteomes" id="UP000053235">
    <property type="component" value="Unassembled WGS sequence"/>
</dbReference>
<keyword evidence="1" id="KW-0732">Signal</keyword>
<protein>
    <recommendedName>
        <fullName evidence="4">DUF2927 domain-containing protein</fullName>
    </recommendedName>
</protein>
<evidence type="ECO:0000313" key="3">
    <source>
        <dbReference type="Proteomes" id="UP000053235"/>
    </source>
</evidence>
<dbReference type="InterPro" id="IPR021323">
    <property type="entry name" value="DUF2927"/>
</dbReference>
<evidence type="ECO:0000313" key="2">
    <source>
        <dbReference type="EMBL" id="CTQ64592.1"/>
    </source>
</evidence>
<accession>A0A0M6ZQR9</accession>
<proteinExistence type="predicted"/>
<dbReference type="EMBL" id="CXWD01000002">
    <property type="protein sequence ID" value="CTQ64592.1"/>
    <property type="molecule type" value="Genomic_DNA"/>
</dbReference>
<keyword evidence="3" id="KW-1185">Reference proteome</keyword>
<dbReference type="AlphaFoldDB" id="A0A0M6ZQR9"/>
<dbReference type="Pfam" id="PF11150">
    <property type="entry name" value="DUF2927"/>
    <property type="match status" value="1"/>
</dbReference>
<feature type="signal peptide" evidence="1">
    <location>
        <begin position="1"/>
        <end position="22"/>
    </location>
</feature>
<sequence>MMHKILIFMAMLALSAGMPSRASSEAFTTEDIMFGFEQTVFGLEHRSWGWRPYLVKKFTTPVRFYIHNLARRDRTATVRRFVREIDRRVSGLSATVVRQPADANFEIYVVDRKQYKPVVRTDIYKNPKAKVPGRCLVRVISGRNGIKRSAAVIVSDEGEFLFQRCLVEEVLQGLGPMNDNHKLVHSVFNDSSRHNRFTVFDQIILNMLYDPRIKPGMSVKQTQDFLLQIARDARRRVR</sequence>
<name>A0A0M6ZQR9_9HYPH</name>
<dbReference type="RefSeq" id="WP_008195047.1">
    <property type="nucleotide sequence ID" value="NZ_OZ223252.1"/>
</dbReference>
<dbReference type="STRING" id="388408.LAX5112_00330"/>
<evidence type="ECO:0000256" key="1">
    <source>
        <dbReference type="SAM" id="SignalP"/>
    </source>
</evidence>